<dbReference type="AlphaFoldDB" id="A0A026WVN3"/>
<proteinExistence type="predicted"/>
<evidence type="ECO:0000313" key="1">
    <source>
        <dbReference type="EMBL" id="EZA59721.1"/>
    </source>
</evidence>
<protein>
    <submittedName>
        <fullName evidence="1">Uncharacterized protein</fullName>
    </submittedName>
</protein>
<gene>
    <name evidence="1" type="ORF">X777_16441</name>
</gene>
<dbReference type="Proteomes" id="UP000053097">
    <property type="component" value="Unassembled WGS sequence"/>
</dbReference>
<dbReference type="OMA" id="CHCVRLA"/>
<accession>A0A026WVN3</accession>
<sequence>MCPFATTVCPFPIVSDCNHCVSVFYCAQLALCPTDNVSDCHCVRLALCMIITVSNSYTHSVSVSYCVRLGPCPIH</sequence>
<dbReference type="EMBL" id="KK107094">
    <property type="protein sequence ID" value="EZA59721.1"/>
    <property type="molecule type" value="Genomic_DNA"/>
</dbReference>
<reference evidence="1 2" key="1">
    <citation type="journal article" date="2014" name="Curr. Biol.">
        <title>The genome of the clonal raider ant Cerapachys biroi.</title>
        <authorList>
            <person name="Oxley P.R."/>
            <person name="Ji L."/>
            <person name="Fetter-Pruneda I."/>
            <person name="McKenzie S.K."/>
            <person name="Li C."/>
            <person name="Hu H."/>
            <person name="Zhang G."/>
            <person name="Kronauer D.J."/>
        </authorList>
    </citation>
    <scope>NUCLEOTIDE SEQUENCE [LARGE SCALE GENOMIC DNA]</scope>
</reference>
<organism evidence="1 2">
    <name type="scientific">Ooceraea biroi</name>
    <name type="common">Clonal raider ant</name>
    <name type="synonym">Cerapachys biroi</name>
    <dbReference type="NCBI Taxonomy" id="2015173"/>
    <lineage>
        <taxon>Eukaryota</taxon>
        <taxon>Metazoa</taxon>
        <taxon>Ecdysozoa</taxon>
        <taxon>Arthropoda</taxon>
        <taxon>Hexapoda</taxon>
        <taxon>Insecta</taxon>
        <taxon>Pterygota</taxon>
        <taxon>Neoptera</taxon>
        <taxon>Endopterygota</taxon>
        <taxon>Hymenoptera</taxon>
        <taxon>Apocrita</taxon>
        <taxon>Aculeata</taxon>
        <taxon>Formicoidea</taxon>
        <taxon>Formicidae</taxon>
        <taxon>Dorylinae</taxon>
        <taxon>Ooceraea</taxon>
    </lineage>
</organism>
<evidence type="ECO:0000313" key="2">
    <source>
        <dbReference type="Proteomes" id="UP000053097"/>
    </source>
</evidence>
<name>A0A026WVN3_OOCBI</name>
<keyword evidence="2" id="KW-1185">Reference proteome</keyword>